<keyword evidence="1" id="KW-0472">Membrane</keyword>
<evidence type="ECO:0000256" key="1">
    <source>
        <dbReference type="SAM" id="Phobius"/>
    </source>
</evidence>
<proteinExistence type="predicted"/>
<feature type="non-terminal residue" evidence="2">
    <location>
        <position position="1"/>
    </location>
</feature>
<accession>A0A0F9G5D6</accession>
<reference evidence="2" key="1">
    <citation type="journal article" date="2015" name="Nature">
        <title>Complex archaea that bridge the gap between prokaryotes and eukaryotes.</title>
        <authorList>
            <person name="Spang A."/>
            <person name="Saw J.H."/>
            <person name="Jorgensen S.L."/>
            <person name="Zaremba-Niedzwiedzka K."/>
            <person name="Martijn J."/>
            <person name="Lind A.E."/>
            <person name="van Eijk R."/>
            <person name="Schleper C."/>
            <person name="Guy L."/>
            <person name="Ettema T.J."/>
        </authorList>
    </citation>
    <scope>NUCLEOTIDE SEQUENCE</scope>
</reference>
<keyword evidence="1" id="KW-1133">Transmembrane helix</keyword>
<dbReference type="AlphaFoldDB" id="A0A0F9G5D6"/>
<name>A0A0F9G5D6_9ZZZZ</name>
<feature type="transmembrane region" description="Helical" evidence="1">
    <location>
        <begin position="6"/>
        <end position="22"/>
    </location>
</feature>
<gene>
    <name evidence="2" type="ORF">LCGC14_2161850</name>
</gene>
<keyword evidence="1" id="KW-0812">Transmembrane</keyword>
<protein>
    <submittedName>
        <fullName evidence="2">Uncharacterized protein</fullName>
    </submittedName>
</protein>
<dbReference type="EMBL" id="LAZR01027749">
    <property type="protein sequence ID" value="KKL64755.1"/>
    <property type="molecule type" value="Genomic_DNA"/>
</dbReference>
<sequence>PTPRRGATVGYFAAIGLAYLLVEMTCLSRLTHLMGDAVLAAAVTISAFLLLSCPSGQKGGGTSNVAATL</sequence>
<comment type="caution">
    <text evidence="2">The sequence shown here is derived from an EMBL/GenBank/DDBJ whole genome shotgun (WGS) entry which is preliminary data.</text>
</comment>
<feature type="transmembrane region" description="Helical" evidence="1">
    <location>
        <begin position="34"/>
        <end position="51"/>
    </location>
</feature>
<organism evidence="2">
    <name type="scientific">marine sediment metagenome</name>
    <dbReference type="NCBI Taxonomy" id="412755"/>
    <lineage>
        <taxon>unclassified sequences</taxon>
        <taxon>metagenomes</taxon>
        <taxon>ecological metagenomes</taxon>
    </lineage>
</organism>
<evidence type="ECO:0000313" key="2">
    <source>
        <dbReference type="EMBL" id="KKL64755.1"/>
    </source>
</evidence>